<evidence type="ECO:0000256" key="2">
    <source>
        <dbReference type="ARBA" id="ARBA00022737"/>
    </source>
</evidence>
<dbReference type="SUPFAM" id="SSF50494">
    <property type="entry name" value="Trypsin-like serine proteases"/>
    <property type="match status" value="1"/>
</dbReference>
<proteinExistence type="predicted"/>
<feature type="compositionally biased region" description="Gly residues" evidence="6">
    <location>
        <begin position="915"/>
        <end position="930"/>
    </location>
</feature>
<feature type="compositionally biased region" description="Low complexity" evidence="6">
    <location>
        <begin position="1315"/>
        <end position="1329"/>
    </location>
</feature>
<dbReference type="InterPro" id="IPR003591">
    <property type="entry name" value="Leu-rich_rpt_typical-subtyp"/>
</dbReference>
<dbReference type="Gene3D" id="3.80.10.10">
    <property type="entry name" value="Ribonuclease Inhibitor"/>
    <property type="match status" value="1"/>
</dbReference>
<evidence type="ECO:0000256" key="6">
    <source>
        <dbReference type="SAM" id="MobiDB-lite"/>
    </source>
</evidence>
<accession>D7FWK1</accession>
<dbReference type="GO" id="GO:0000166">
    <property type="term" value="F:nucleotide binding"/>
    <property type="evidence" value="ECO:0007669"/>
    <property type="project" value="UniProtKB-KW"/>
</dbReference>
<keyword evidence="2" id="KW-0677">Repeat</keyword>
<dbReference type="InterPro" id="IPR032675">
    <property type="entry name" value="LRR_dom_sf"/>
</dbReference>
<reference evidence="8 9" key="1">
    <citation type="journal article" date="2010" name="Nature">
        <title>The Ectocarpus genome and the independent evolution of multicellularity in brown algae.</title>
        <authorList>
            <person name="Cock J.M."/>
            <person name="Sterck L."/>
            <person name="Rouze P."/>
            <person name="Scornet D."/>
            <person name="Allen A.E."/>
            <person name="Amoutzias G."/>
            <person name="Anthouard V."/>
            <person name="Artiguenave F."/>
            <person name="Aury J.M."/>
            <person name="Badger J.H."/>
            <person name="Beszteri B."/>
            <person name="Billiau K."/>
            <person name="Bonnet E."/>
            <person name="Bothwell J.H."/>
            <person name="Bowler C."/>
            <person name="Boyen C."/>
            <person name="Brownlee C."/>
            <person name="Carrano C.J."/>
            <person name="Charrier B."/>
            <person name="Cho G.Y."/>
            <person name="Coelho S.M."/>
            <person name="Collen J."/>
            <person name="Corre E."/>
            <person name="Da Silva C."/>
            <person name="Delage L."/>
            <person name="Delaroque N."/>
            <person name="Dittami S.M."/>
            <person name="Doulbeau S."/>
            <person name="Elias M."/>
            <person name="Farnham G."/>
            <person name="Gachon C.M."/>
            <person name="Gschloessl B."/>
            <person name="Heesch S."/>
            <person name="Jabbari K."/>
            <person name="Jubin C."/>
            <person name="Kawai H."/>
            <person name="Kimura K."/>
            <person name="Kloareg B."/>
            <person name="Kupper F.C."/>
            <person name="Lang D."/>
            <person name="Le Bail A."/>
            <person name="Leblanc C."/>
            <person name="Lerouge P."/>
            <person name="Lohr M."/>
            <person name="Lopez P.J."/>
            <person name="Martens C."/>
            <person name="Maumus F."/>
            <person name="Michel G."/>
            <person name="Miranda-Saavedra D."/>
            <person name="Morales J."/>
            <person name="Moreau H."/>
            <person name="Motomura T."/>
            <person name="Nagasato C."/>
            <person name="Napoli C.A."/>
            <person name="Nelson D.R."/>
            <person name="Nyvall-Collen P."/>
            <person name="Peters A.F."/>
            <person name="Pommier C."/>
            <person name="Potin P."/>
            <person name="Poulain J."/>
            <person name="Quesneville H."/>
            <person name="Read B."/>
            <person name="Rensing S.A."/>
            <person name="Ritter A."/>
            <person name="Rousvoal S."/>
            <person name="Samanta M."/>
            <person name="Samson G."/>
            <person name="Schroeder D.C."/>
            <person name="Segurens B."/>
            <person name="Strittmatter M."/>
            <person name="Tonon T."/>
            <person name="Tregear J.W."/>
            <person name="Valentin K."/>
            <person name="von Dassow P."/>
            <person name="Yamagishi T."/>
            <person name="Van de Peer Y."/>
            <person name="Wincker P."/>
        </authorList>
    </citation>
    <scope>NUCLEOTIDE SEQUENCE [LARGE SCALE GENOMIC DNA]</scope>
    <source>
        <strain evidence="9">Ec32 / CCAP1310/4</strain>
    </source>
</reference>
<feature type="region of interest" description="Disordered" evidence="6">
    <location>
        <begin position="800"/>
        <end position="1005"/>
    </location>
</feature>
<feature type="region of interest" description="Disordered" evidence="6">
    <location>
        <begin position="1"/>
        <end position="196"/>
    </location>
</feature>
<keyword evidence="5" id="KW-0175">Coiled coil</keyword>
<feature type="region of interest" description="Disordered" evidence="6">
    <location>
        <begin position="1362"/>
        <end position="1444"/>
    </location>
</feature>
<dbReference type="PANTHER" id="PTHR48051">
    <property type="match status" value="1"/>
</dbReference>
<keyword evidence="9" id="KW-1185">Reference proteome</keyword>
<feature type="coiled-coil region" evidence="5">
    <location>
        <begin position="1750"/>
        <end position="1777"/>
    </location>
</feature>
<evidence type="ECO:0000256" key="3">
    <source>
        <dbReference type="ARBA" id="ARBA00022741"/>
    </source>
</evidence>
<keyword evidence="3" id="KW-0547">Nucleotide-binding</keyword>
<dbReference type="PANTHER" id="PTHR48051:SF54">
    <property type="entry name" value="LEUCINE-RICH REPEAT-CONTAINING PROTEIN"/>
    <property type="match status" value="1"/>
</dbReference>
<evidence type="ECO:0000256" key="5">
    <source>
        <dbReference type="SAM" id="Coils"/>
    </source>
</evidence>
<dbReference type="InterPro" id="IPR009003">
    <property type="entry name" value="Peptidase_S1_PA"/>
</dbReference>
<feature type="compositionally biased region" description="Gly residues" evidence="6">
    <location>
        <begin position="127"/>
        <end position="140"/>
    </location>
</feature>
<dbReference type="STRING" id="2880.D7FWK1"/>
<feature type="compositionally biased region" description="Pro residues" evidence="6">
    <location>
        <begin position="840"/>
        <end position="853"/>
    </location>
</feature>
<dbReference type="SUPFAM" id="SSF52058">
    <property type="entry name" value="L domain-like"/>
    <property type="match status" value="1"/>
</dbReference>
<evidence type="ECO:0000256" key="4">
    <source>
        <dbReference type="ARBA" id="ARBA00023026"/>
    </source>
</evidence>
<feature type="region of interest" description="Disordered" evidence="6">
    <location>
        <begin position="266"/>
        <end position="358"/>
    </location>
</feature>
<evidence type="ECO:0000256" key="1">
    <source>
        <dbReference type="ARBA" id="ARBA00022614"/>
    </source>
</evidence>
<dbReference type="eggNOG" id="KOG0619">
    <property type="taxonomic scope" value="Eukaryota"/>
</dbReference>
<dbReference type="SMART" id="SM00369">
    <property type="entry name" value="LRR_TYP"/>
    <property type="match status" value="5"/>
</dbReference>
<dbReference type="InterPro" id="IPR001611">
    <property type="entry name" value="Leu-rich_rpt"/>
</dbReference>
<protein>
    <submittedName>
        <fullName evidence="8">LRR-GTPase of the ROCO family</fullName>
    </submittedName>
</protein>
<evidence type="ECO:0000313" key="9">
    <source>
        <dbReference type="Proteomes" id="UP000002630"/>
    </source>
</evidence>
<feature type="compositionally biased region" description="Low complexity" evidence="6">
    <location>
        <begin position="813"/>
        <end position="828"/>
    </location>
</feature>
<dbReference type="PROSITE" id="PS51450">
    <property type="entry name" value="LRR"/>
    <property type="match status" value="1"/>
</dbReference>
<feature type="compositionally biased region" description="Gly residues" evidence="6">
    <location>
        <begin position="326"/>
        <end position="338"/>
    </location>
</feature>
<feature type="compositionally biased region" description="Acidic residues" evidence="6">
    <location>
        <begin position="61"/>
        <end position="76"/>
    </location>
</feature>
<feature type="compositionally biased region" description="Low complexity" evidence="6">
    <location>
        <begin position="114"/>
        <end position="123"/>
    </location>
</feature>
<dbReference type="EMBL" id="FN649760">
    <property type="protein sequence ID" value="CBJ32089.1"/>
    <property type="molecule type" value="Genomic_DNA"/>
</dbReference>
<feature type="region of interest" description="Disordered" evidence="6">
    <location>
        <begin position="1590"/>
        <end position="1630"/>
    </location>
</feature>
<feature type="compositionally biased region" description="Polar residues" evidence="6">
    <location>
        <begin position="802"/>
        <end position="812"/>
    </location>
</feature>
<feature type="compositionally biased region" description="Gly residues" evidence="6">
    <location>
        <begin position="176"/>
        <end position="196"/>
    </location>
</feature>
<dbReference type="GO" id="GO:0005737">
    <property type="term" value="C:cytoplasm"/>
    <property type="evidence" value="ECO:0007669"/>
    <property type="project" value="TreeGrafter"/>
</dbReference>
<feature type="compositionally biased region" description="Gly residues" evidence="6">
    <location>
        <begin position="278"/>
        <end position="302"/>
    </location>
</feature>
<dbReference type="Pfam" id="PF13855">
    <property type="entry name" value="LRR_8"/>
    <property type="match status" value="1"/>
</dbReference>
<gene>
    <name evidence="8" type="ORF">Esi_0307_0011</name>
</gene>
<evidence type="ECO:0000259" key="7">
    <source>
        <dbReference type="PROSITE" id="PS51424"/>
    </source>
</evidence>
<sequence>MSHGGRRSGGGGPRISYTSRSAPIPINPEKRGGGGPSPRRHPAVQEPEPQSAYPDLADVGFEPDLELEGRDDSEEDFNTKKDDDGSGGGASGNISGRYAPSPRTGAGGNDGIISFSPAFSPSPVRGPHGGGGGGGGGGGEAWRDPRACCNDSDDWAIGGGLDEGPEMADDRDCTGWGRGGSSARGGGIPTGGGRLSSGNGSGAICIGGGGSSCSLGHGGWVTTTEELRGDGGRNGFGGEDLALGKSLEHDHGFFNHKEDALYRKVEARSTKSSKNKGLGRGGSSGSLAGRDGGTGGGAGSWGRNGRKSGGSSLLKIGDSVSTSSSVGGGCDGGGGKKGSGNKINRSASASGGKKDPLKAGLDFDALAGSARKINRSQSLLLVPKQPPSQTNMASVRKNRTKLRSQEVRKAMKDKEDRCNVEKTAAVGLWQTSGGEWTLAPEKSDESWDARASLCNGGDGGGHSSSWQARPNRLLQEEEGILGRIKKLANRPLDSMVRKAQTSLAKALRKGGKRVLLPGLELRYPQNVAALLDDAAQAWEHGLLHPRRGGNNSSVASGAKTPLAWTKSWSPIQVMDLSGNDLEGIDSLLMVETLPGVVGAAVSKDGEGGGGNQSEAGGRRTAPVYPLAGLRELRLNGNMLHGLPGNMALVLPSLEKLELSGNWIEEIRAPRAPLPSLKHLDLGYNSLLELPAEVCLAMPSLEVLLLPNNLLECLPRDLVGLRHLKRLDVGRNPLTSPPVEVAARGLDSVKRYFRDVESKHRDDDDDMVAEEVHVEVPNLVKVIFIGHADAGKSEVVKGLLSTKPHTNNDGSIVSTPTKSTPSLSATSTPLQQPRRLGAAPRTPPLPPLPLPPPPPDDDDEGWQVVGTGRQRSLPASNPPPNRPQHGRSEPPPHGVGTPASGRVRGSGTKTTTARSGGVGGAAGGTTGGMGGSSASRERRKSLLTPDSPEQVAMDIQTVTYTPTSGHRGRKHLGGGVGVVRPEEGGKDNSDNAAGVATPKLSGYGGDGGGDGDARNITLKLWDFGGTEDFHAVHGLFFSGRALYTVVFDLRHVNRDEIDERVQFWVDCVQSRVPGSLILLVGTHADFMSPAEAKAEIDKVREQDQTKLIAAHNQKIIFEPKRLGRVPLGTYIHPRMGGSERTYKHCPSFFLFRSPHNNPGTVLYNGFLGLYHTVVELFLPFRRFSSQRLPSQGFREFREQVLNLAGDGKRFPPSRLPPTWWKADRLVKQRREEGHHIISVGDLVVGLRDGVGGEVSASPAGDGQSWEDSRNAVVSTLEWLNDTSEVVYFNKPGLDEFVILHPRHLMSAIKQVVRNASGQGQRAAAPGAPRSQESKGEPSSLEAAPAAAAAAAAAATSAAALAASKNARKTAKRNASSPKPGGESAGRSRRSSPRTSNTSGRGSGRGGGASQQIAGAWGRGAGRGGNGPVVGSSPAPTATAGPNGGDGGSWAAAVGYMSAAPAPARQAGDVSNPSPVTATPPPAAAAASSAKDNDGKRPSYLETLSRGAAVDSGGGASSSTARRTSSGGSTPAPVPEAVLTYRDEQRLDDGFVSRAAVDALLEPLAEFNCNRLGREFLIRLFQESCVLVKATDGPPSRPETGKGAAKVKGQPRGVVRSQSMEPTGSKKSASAAASREQEVEYFIPCLLPTRPIEWTASWVANVHCGRRWRFQRFVPPSLMSALISRFYGMGKRGSASLSRRSIYIKVPIGGNSGGNSGTTRRRGEAEVFLKLHRGGQHNASLSMQSPRLELLAQAESHRREELMRRLEGLVKEVDRTLGEFPGLLFERRVPCPACMEKKPGDPAAWGGLPLEMVEDKRSCPGDLPMCKYKCRLQDLQKRLMFVGELHPEGDEADGSIRNGTLSHHHHRRHGSVWVSPLPELGVPGVFDGLGAGIGERDGGPYRGFGVPRVESLYPAVCPIAIYDCVTQRMRAHATAFIVKSEKGYLLSAAHTFLKFKFEENDVGVEDGDEGRNAPRRGRWCYHNGVTHENCIVLVGTFQSPSTTQWEFVAEVLQHSELVRSKLYYDIGWNKDHPVLLRIKLRFSPIPTKVVDHLVFKEVTRDWRARAPGGDVVNSTQDQRLRHHSSGLTALKLGDSRKVHNRPKGDVEYLTIYPEALLEVLKEEDNDVCMTMTVFPQELLTLVAFPEHIAPYFSSISVTHGPVARNMVGQDVIEVLLSNHPGASGGPVVDKRGEVVGILSQGNQFGAYVMGISTAKTILNASTPDLETIFTDRPLVQRCKARHAADVVHAAALRAAANAAATDRSAAAVANAGGGGVNTRS</sequence>
<dbReference type="InParanoid" id="D7FWK1"/>
<dbReference type="InterPro" id="IPR020859">
    <property type="entry name" value="ROC"/>
</dbReference>
<keyword evidence="4" id="KW-0843">Virulence</keyword>
<evidence type="ECO:0000313" key="8">
    <source>
        <dbReference type="EMBL" id="CBJ32089.1"/>
    </source>
</evidence>
<dbReference type="InterPro" id="IPR043504">
    <property type="entry name" value="Peptidase_S1_PA_chymotrypsin"/>
</dbReference>
<dbReference type="InterPro" id="IPR050216">
    <property type="entry name" value="LRR_domain-containing"/>
</dbReference>
<feature type="domain" description="Roc" evidence="7">
    <location>
        <begin position="772"/>
        <end position="1155"/>
    </location>
</feature>
<dbReference type="InterPro" id="IPR027417">
    <property type="entry name" value="P-loop_NTPase"/>
</dbReference>
<dbReference type="Pfam" id="PF08477">
    <property type="entry name" value="Roc"/>
    <property type="match status" value="1"/>
</dbReference>
<dbReference type="Proteomes" id="UP000002630">
    <property type="component" value="Unassembled WGS sequence"/>
</dbReference>
<dbReference type="PROSITE" id="PS51424">
    <property type="entry name" value="ROC"/>
    <property type="match status" value="1"/>
</dbReference>
<organism evidence="8 9">
    <name type="scientific">Ectocarpus siliculosus</name>
    <name type="common">Brown alga</name>
    <name type="synonym">Conferva siliculosa</name>
    <dbReference type="NCBI Taxonomy" id="2880"/>
    <lineage>
        <taxon>Eukaryota</taxon>
        <taxon>Sar</taxon>
        <taxon>Stramenopiles</taxon>
        <taxon>Ochrophyta</taxon>
        <taxon>PX clade</taxon>
        <taxon>Phaeophyceae</taxon>
        <taxon>Ectocarpales</taxon>
        <taxon>Ectocarpaceae</taxon>
        <taxon>Ectocarpus</taxon>
    </lineage>
</organism>
<dbReference type="Gene3D" id="3.40.50.300">
    <property type="entry name" value="P-loop containing nucleotide triphosphate hydrolases"/>
    <property type="match status" value="1"/>
</dbReference>
<keyword evidence="1" id="KW-0433">Leucine-rich repeat</keyword>
<name>D7FWK1_ECTSI</name>
<feature type="compositionally biased region" description="Low complexity" evidence="6">
    <location>
        <begin position="1503"/>
        <end position="1528"/>
    </location>
</feature>
<dbReference type="SUPFAM" id="SSF52540">
    <property type="entry name" value="P-loop containing nucleoside triphosphate hydrolases"/>
    <property type="match status" value="1"/>
</dbReference>
<feature type="region of interest" description="Disordered" evidence="6">
    <location>
        <begin position="600"/>
        <end position="619"/>
    </location>
</feature>
<feature type="compositionally biased region" description="Basic and acidic residues" evidence="6">
    <location>
        <begin position="979"/>
        <end position="988"/>
    </location>
</feature>
<dbReference type="Gene3D" id="2.40.10.10">
    <property type="entry name" value="Trypsin-like serine proteases"/>
    <property type="match status" value="1"/>
</dbReference>
<dbReference type="OrthoDB" id="44077at2759"/>
<feature type="region of interest" description="Disordered" evidence="6">
    <location>
        <begin position="1315"/>
        <end position="1341"/>
    </location>
</feature>
<feature type="compositionally biased region" description="Gly residues" evidence="6">
    <location>
        <begin position="1415"/>
        <end position="1426"/>
    </location>
</feature>
<feature type="region of interest" description="Disordered" evidence="6">
    <location>
        <begin position="1462"/>
        <end position="1533"/>
    </location>
</feature>